<feature type="domain" description="Sulfatase N-terminal" evidence="2">
    <location>
        <begin position="231"/>
        <end position="465"/>
    </location>
</feature>
<feature type="transmembrane region" description="Helical" evidence="1">
    <location>
        <begin position="156"/>
        <end position="174"/>
    </location>
</feature>
<evidence type="ECO:0000313" key="3">
    <source>
        <dbReference type="EMBL" id="TGL57723.1"/>
    </source>
</evidence>
<protein>
    <submittedName>
        <fullName evidence="3">Hydrolase</fullName>
    </submittedName>
</protein>
<evidence type="ECO:0000259" key="2">
    <source>
        <dbReference type="Pfam" id="PF00884"/>
    </source>
</evidence>
<dbReference type="EMBL" id="RQGH01000039">
    <property type="protein sequence ID" value="TGL57723.1"/>
    <property type="molecule type" value="Genomic_DNA"/>
</dbReference>
<dbReference type="AlphaFoldDB" id="A0A4Z0ZMV0"/>
<name>A0A4Z0ZMV0_9LEPT</name>
<keyword evidence="1" id="KW-1133">Transmembrane helix</keyword>
<feature type="transmembrane region" description="Helical" evidence="1">
    <location>
        <begin position="49"/>
        <end position="70"/>
    </location>
</feature>
<dbReference type="Proteomes" id="UP000297567">
    <property type="component" value="Unassembled WGS sequence"/>
</dbReference>
<feature type="transmembrane region" description="Helical" evidence="1">
    <location>
        <begin position="121"/>
        <end position="144"/>
    </location>
</feature>
<dbReference type="SUPFAM" id="SSF53649">
    <property type="entry name" value="Alkaline phosphatase-like"/>
    <property type="match status" value="1"/>
</dbReference>
<feature type="transmembrane region" description="Helical" evidence="1">
    <location>
        <begin position="82"/>
        <end position="101"/>
    </location>
</feature>
<accession>A0A4Z0ZMV0</accession>
<dbReference type="Gene3D" id="3.40.720.10">
    <property type="entry name" value="Alkaline Phosphatase, subunit A"/>
    <property type="match status" value="1"/>
</dbReference>
<evidence type="ECO:0000313" key="4">
    <source>
        <dbReference type="Proteomes" id="UP000297567"/>
    </source>
</evidence>
<reference evidence="3" key="1">
    <citation type="journal article" date="2019" name="PLoS Negl. Trop. Dis.">
        <title>Revisiting the worldwide diversity of Leptospira species in the environment.</title>
        <authorList>
            <person name="Vincent A.T."/>
            <person name="Schiettekatte O."/>
            <person name="Bourhy P."/>
            <person name="Veyrier F.J."/>
            <person name="Picardeau M."/>
        </authorList>
    </citation>
    <scope>NUCLEOTIDE SEQUENCE [LARGE SCALE GENOMIC DNA]</scope>
    <source>
        <strain evidence="3">201702451</strain>
    </source>
</reference>
<keyword evidence="3" id="KW-0378">Hydrolase</keyword>
<dbReference type="Pfam" id="PF00884">
    <property type="entry name" value="Sulfatase"/>
    <property type="match status" value="1"/>
</dbReference>
<keyword evidence="4" id="KW-1185">Reference proteome</keyword>
<feature type="transmembrane region" description="Helical" evidence="1">
    <location>
        <begin position="20"/>
        <end position="37"/>
    </location>
</feature>
<gene>
    <name evidence="3" type="ORF">EHQ62_17345</name>
</gene>
<sequence>MAFKKKQVSNLKLNDLKTKILSPNFRLLQFALVLYLFHFPGEWIWKSWVFYHSNFINFLFVSYCLTEYWFHSKENHQSNILAIIKMIFFCLLVFSLNYQWIFQTEIRFSLVTYAILQSKDILFDSVSFIALWQLVHYFPFLILLANHVTRILKSHIGFGLAILIYFLIVWTTPLQRETEGDLPRASVRNQNVNHNLDHIPENTNIVMVVLEGVSRKHILEQKSRYIDYSKLNGYHFFIPMPHTSKSLYTWMTGDPGLGSTRIESENMDLDFNLPKYLKNSHQYKTEMWYTQSIYFEGMEQFFPKIFNSVWDKTKFELEYKDQFTTFSWGMDDNVILSHLKYFPKDKFPFFLFIGLSQTHSPYFVVSKENKSPSKLVRHQNALMENTKLIDAIIGELKSKFEAETLLIITSDHGESFGEEGAQIHNYSLYNQEIDVPFLFYFLKKDELYVPNLGSSIHFKDTMVALLSKGKNKITETNKFFSDEYKLQLQCKTWNSEIQRGLIFDGKKYIFHNDVGILYEMDLDDSGRNAITNQKKKNTLLNMMFK</sequence>
<evidence type="ECO:0000256" key="1">
    <source>
        <dbReference type="SAM" id="Phobius"/>
    </source>
</evidence>
<keyword evidence="1" id="KW-0472">Membrane</keyword>
<dbReference type="InterPro" id="IPR017850">
    <property type="entry name" value="Alkaline_phosphatase_core_sf"/>
</dbReference>
<organism evidence="3 4">
    <name type="scientific">Leptospira jelokensis</name>
    <dbReference type="NCBI Taxonomy" id="2484931"/>
    <lineage>
        <taxon>Bacteria</taxon>
        <taxon>Pseudomonadati</taxon>
        <taxon>Spirochaetota</taxon>
        <taxon>Spirochaetia</taxon>
        <taxon>Leptospirales</taxon>
        <taxon>Leptospiraceae</taxon>
        <taxon>Leptospira</taxon>
    </lineage>
</organism>
<dbReference type="RefSeq" id="WP_135645181.1">
    <property type="nucleotide sequence ID" value="NZ_RQGH01000039.1"/>
</dbReference>
<keyword evidence="1" id="KW-0812">Transmembrane</keyword>
<dbReference type="GO" id="GO:0016787">
    <property type="term" value="F:hydrolase activity"/>
    <property type="evidence" value="ECO:0007669"/>
    <property type="project" value="UniProtKB-KW"/>
</dbReference>
<proteinExistence type="predicted"/>
<dbReference type="InterPro" id="IPR000917">
    <property type="entry name" value="Sulfatase_N"/>
</dbReference>
<comment type="caution">
    <text evidence="3">The sequence shown here is derived from an EMBL/GenBank/DDBJ whole genome shotgun (WGS) entry which is preliminary data.</text>
</comment>